<dbReference type="AlphaFoldDB" id="A0A0F8WQR7"/>
<feature type="domain" description="Fe-containing alcohol dehydrogenase-like C-terminal" evidence="1">
    <location>
        <begin position="7"/>
        <end position="114"/>
    </location>
</feature>
<protein>
    <recommendedName>
        <fullName evidence="1">Fe-containing alcohol dehydrogenase-like C-terminal domain-containing protein</fullName>
    </recommendedName>
</protein>
<feature type="non-terminal residue" evidence="2">
    <location>
        <position position="1"/>
    </location>
</feature>
<dbReference type="PANTHER" id="PTHR11496">
    <property type="entry name" value="ALCOHOL DEHYDROGENASE"/>
    <property type="match status" value="1"/>
</dbReference>
<dbReference type="FunFam" id="1.20.1090.10:FF:000022">
    <property type="entry name" value="Iron-containing alcohol dehydrogenase"/>
    <property type="match status" value="1"/>
</dbReference>
<gene>
    <name evidence="2" type="ORF">LCGC14_3035990</name>
</gene>
<dbReference type="GO" id="GO:0004022">
    <property type="term" value="F:alcohol dehydrogenase (NAD+) activity"/>
    <property type="evidence" value="ECO:0007669"/>
    <property type="project" value="TreeGrafter"/>
</dbReference>
<proteinExistence type="predicted"/>
<accession>A0A0F8WQR7</accession>
<dbReference type="SUPFAM" id="SSF56796">
    <property type="entry name" value="Dehydroquinate synthase-like"/>
    <property type="match status" value="1"/>
</dbReference>
<dbReference type="Pfam" id="PF25137">
    <property type="entry name" value="ADH_Fe_C"/>
    <property type="match status" value="1"/>
</dbReference>
<name>A0A0F8WQR7_9ZZZZ</name>
<dbReference type="EMBL" id="LAZR01063559">
    <property type="protein sequence ID" value="KKK59277.1"/>
    <property type="molecule type" value="Genomic_DNA"/>
</dbReference>
<evidence type="ECO:0000313" key="2">
    <source>
        <dbReference type="EMBL" id="KKK59277.1"/>
    </source>
</evidence>
<organism evidence="2">
    <name type="scientific">marine sediment metagenome</name>
    <dbReference type="NCBI Taxonomy" id="412755"/>
    <lineage>
        <taxon>unclassified sequences</taxon>
        <taxon>metagenomes</taxon>
        <taxon>ecological metagenomes</taxon>
    </lineage>
</organism>
<dbReference type="InterPro" id="IPR039697">
    <property type="entry name" value="Alcohol_dehydrogenase_Fe"/>
</dbReference>
<dbReference type="Gene3D" id="1.20.1090.10">
    <property type="entry name" value="Dehydroquinate synthase-like - alpha domain"/>
    <property type="match status" value="1"/>
</dbReference>
<comment type="caution">
    <text evidence="2">The sequence shown here is derived from an EMBL/GenBank/DDBJ whole genome shotgun (WGS) entry which is preliminary data.</text>
</comment>
<evidence type="ECO:0000259" key="1">
    <source>
        <dbReference type="Pfam" id="PF25137"/>
    </source>
</evidence>
<dbReference type="PANTHER" id="PTHR11496:SF83">
    <property type="entry name" value="HYDROXYACID-OXOACID TRANSHYDROGENASE, MITOCHONDRIAL"/>
    <property type="match status" value="1"/>
</dbReference>
<dbReference type="InterPro" id="IPR056798">
    <property type="entry name" value="ADH_Fe_C"/>
</dbReference>
<reference evidence="2" key="1">
    <citation type="journal article" date="2015" name="Nature">
        <title>Complex archaea that bridge the gap between prokaryotes and eukaryotes.</title>
        <authorList>
            <person name="Spang A."/>
            <person name="Saw J.H."/>
            <person name="Jorgensen S.L."/>
            <person name="Zaremba-Niedzwiedzka K."/>
            <person name="Martijn J."/>
            <person name="Lind A.E."/>
            <person name="van Eijk R."/>
            <person name="Schleper C."/>
            <person name="Guy L."/>
            <person name="Ettema T.J."/>
        </authorList>
    </citation>
    <scope>NUCLEOTIDE SEQUENCE</scope>
</reference>
<sequence>IVKNSVCDACAQATEGFDSNLGNDLTRTLCKQAFDILYDAIMNDKPENYPYGSMLSGMGFGNCSTTLGHALSYVFSNEGVPHGYSLSSCTTIAHKFNKSIFYEHFKEAMEKLGFDKLDLKEDVDKAADTVMTDKGHLDPNPIPIKKEDVIQCLNDIKAANL</sequence>